<proteinExistence type="predicted"/>
<dbReference type="Proteomes" id="UP000027265">
    <property type="component" value="Unassembled WGS sequence"/>
</dbReference>
<protein>
    <submittedName>
        <fullName evidence="1">Uncharacterized protein</fullName>
    </submittedName>
</protein>
<dbReference type="InParanoid" id="A0A067QGW4"/>
<dbReference type="EMBL" id="KL197711">
    <property type="protein sequence ID" value="KDQ62762.1"/>
    <property type="molecule type" value="Genomic_DNA"/>
</dbReference>
<reference evidence="2" key="1">
    <citation type="journal article" date="2014" name="Proc. Natl. Acad. Sci. U.S.A.">
        <title>Extensive sampling of basidiomycete genomes demonstrates inadequacy of the white-rot/brown-rot paradigm for wood decay fungi.</title>
        <authorList>
            <person name="Riley R."/>
            <person name="Salamov A.A."/>
            <person name="Brown D.W."/>
            <person name="Nagy L.G."/>
            <person name="Floudas D."/>
            <person name="Held B.W."/>
            <person name="Levasseur A."/>
            <person name="Lombard V."/>
            <person name="Morin E."/>
            <person name="Otillar R."/>
            <person name="Lindquist E.A."/>
            <person name="Sun H."/>
            <person name="LaButti K.M."/>
            <person name="Schmutz J."/>
            <person name="Jabbour D."/>
            <person name="Luo H."/>
            <person name="Baker S.E."/>
            <person name="Pisabarro A.G."/>
            <person name="Walton J.D."/>
            <person name="Blanchette R.A."/>
            <person name="Henrissat B."/>
            <person name="Martin F."/>
            <person name="Cullen D."/>
            <person name="Hibbett D.S."/>
            <person name="Grigoriev I.V."/>
        </authorList>
    </citation>
    <scope>NUCLEOTIDE SEQUENCE [LARGE SCALE GENOMIC DNA]</scope>
    <source>
        <strain evidence="2">MUCL 33604</strain>
    </source>
</reference>
<keyword evidence="2" id="KW-1185">Reference proteome</keyword>
<dbReference type="HOGENOM" id="CLU_2469409_0_0_1"/>
<accession>A0A067QGW4</accession>
<dbReference type="AlphaFoldDB" id="A0A067QGW4"/>
<gene>
    <name evidence="1" type="ORF">JAAARDRAFT_470604</name>
</gene>
<organism evidence="1 2">
    <name type="scientific">Jaapia argillacea MUCL 33604</name>
    <dbReference type="NCBI Taxonomy" id="933084"/>
    <lineage>
        <taxon>Eukaryota</taxon>
        <taxon>Fungi</taxon>
        <taxon>Dikarya</taxon>
        <taxon>Basidiomycota</taxon>
        <taxon>Agaricomycotina</taxon>
        <taxon>Agaricomycetes</taxon>
        <taxon>Agaricomycetidae</taxon>
        <taxon>Jaapiales</taxon>
        <taxon>Jaapiaceae</taxon>
        <taxon>Jaapia</taxon>
    </lineage>
</organism>
<evidence type="ECO:0000313" key="2">
    <source>
        <dbReference type="Proteomes" id="UP000027265"/>
    </source>
</evidence>
<evidence type="ECO:0000313" key="1">
    <source>
        <dbReference type="EMBL" id="KDQ62762.1"/>
    </source>
</evidence>
<sequence>MSEDNRNAETDRRRTVPQLLAVGRPDCGQGDQGVHRFMGRRKTPNVSLIILKPDVAEFQGRKGRPQPLAYLQRCEGVSAEGDFSRPRT</sequence>
<name>A0A067QGW4_9AGAM</name>